<name>A0AAW2NNY9_SESRA</name>
<evidence type="ECO:0000256" key="1">
    <source>
        <dbReference type="SAM" id="MobiDB-lite"/>
    </source>
</evidence>
<dbReference type="AlphaFoldDB" id="A0AAW2NNY9"/>
<sequence length="65" mass="7231">MEDRMNRLETMMVDMIAMMKEMRVSCLTAVLSQPIASSSVPTQPPTDPLTPNDDDMDIADEEGLD</sequence>
<gene>
    <name evidence="2" type="ORF">Sradi_4352800</name>
</gene>
<proteinExistence type="predicted"/>
<organism evidence="2">
    <name type="scientific">Sesamum radiatum</name>
    <name type="common">Black benniseed</name>
    <dbReference type="NCBI Taxonomy" id="300843"/>
    <lineage>
        <taxon>Eukaryota</taxon>
        <taxon>Viridiplantae</taxon>
        <taxon>Streptophyta</taxon>
        <taxon>Embryophyta</taxon>
        <taxon>Tracheophyta</taxon>
        <taxon>Spermatophyta</taxon>
        <taxon>Magnoliopsida</taxon>
        <taxon>eudicotyledons</taxon>
        <taxon>Gunneridae</taxon>
        <taxon>Pentapetalae</taxon>
        <taxon>asterids</taxon>
        <taxon>lamiids</taxon>
        <taxon>Lamiales</taxon>
        <taxon>Pedaliaceae</taxon>
        <taxon>Sesamum</taxon>
    </lineage>
</organism>
<feature type="region of interest" description="Disordered" evidence="1">
    <location>
        <begin position="34"/>
        <end position="65"/>
    </location>
</feature>
<protein>
    <submittedName>
        <fullName evidence="2">Uncharacterized protein</fullName>
    </submittedName>
</protein>
<feature type="compositionally biased region" description="Acidic residues" evidence="1">
    <location>
        <begin position="52"/>
        <end position="65"/>
    </location>
</feature>
<evidence type="ECO:0000313" key="2">
    <source>
        <dbReference type="EMBL" id="KAL0345215.1"/>
    </source>
</evidence>
<comment type="caution">
    <text evidence="2">The sequence shown here is derived from an EMBL/GenBank/DDBJ whole genome shotgun (WGS) entry which is preliminary data.</text>
</comment>
<dbReference type="EMBL" id="JACGWJ010000019">
    <property type="protein sequence ID" value="KAL0345215.1"/>
    <property type="molecule type" value="Genomic_DNA"/>
</dbReference>
<reference evidence="2" key="1">
    <citation type="submission" date="2020-06" db="EMBL/GenBank/DDBJ databases">
        <authorList>
            <person name="Li T."/>
            <person name="Hu X."/>
            <person name="Zhang T."/>
            <person name="Song X."/>
            <person name="Zhang H."/>
            <person name="Dai N."/>
            <person name="Sheng W."/>
            <person name="Hou X."/>
            <person name="Wei L."/>
        </authorList>
    </citation>
    <scope>NUCLEOTIDE SEQUENCE</scope>
    <source>
        <strain evidence="2">G02</strain>
        <tissue evidence="2">Leaf</tissue>
    </source>
</reference>
<accession>A0AAW2NNY9</accession>
<reference evidence="2" key="2">
    <citation type="journal article" date="2024" name="Plant">
        <title>Genomic evolution and insights into agronomic trait innovations of Sesamum species.</title>
        <authorList>
            <person name="Miao H."/>
            <person name="Wang L."/>
            <person name="Qu L."/>
            <person name="Liu H."/>
            <person name="Sun Y."/>
            <person name="Le M."/>
            <person name="Wang Q."/>
            <person name="Wei S."/>
            <person name="Zheng Y."/>
            <person name="Lin W."/>
            <person name="Duan Y."/>
            <person name="Cao H."/>
            <person name="Xiong S."/>
            <person name="Wang X."/>
            <person name="Wei L."/>
            <person name="Li C."/>
            <person name="Ma Q."/>
            <person name="Ju M."/>
            <person name="Zhao R."/>
            <person name="Li G."/>
            <person name="Mu C."/>
            <person name="Tian Q."/>
            <person name="Mei H."/>
            <person name="Zhang T."/>
            <person name="Gao T."/>
            <person name="Zhang H."/>
        </authorList>
    </citation>
    <scope>NUCLEOTIDE SEQUENCE</scope>
    <source>
        <strain evidence="2">G02</strain>
    </source>
</reference>